<proteinExistence type="predicted"/>
<keyword evidence="3" id="KW-1185">Reference proteome</keyword>
<evidence type="ECO:0000259" key="1">
    <source>
        <dbReference type="PROSITE" id="PS50238"/>
    </source>
</evidence>
<accession>A0A0A8X2D4</accession>
<organism evidence="2 3">
    <name type="scientific">Mesobacillus selenatarsenatis (strain DSM 18680 / JCM 14380 / FERM P-15431 / SF-1)</name>
    <dbReference type="NCBI Taxonomy" id="1321606"/>
    <lineage>
        <taxon>Bacteria</taxon>
        <taxon>Bacillati</taxon>
        <taxon>Bacillota</taxon>
        <taxon>Bacilli</taxon>
        <taxon>Bacillales</taxon>
        <taxon>Bacillaceae</taxon>
        <taxon>Mesobacillus</taxon>
    </lineage>
</organism>
<reference evidence="2 3" key="1">
    <citation type="submission" date="2013-06" db="EMBL/GenBank/DDBJ databases">
        <title>Whole genome shotgun sequence of Bacillus selenatarsenatis SF-1.</title>
        <authorList>
            <person name="Kuroda M."/>
            <person name="Sei K."/>
            <person name="Yamashita M."/>
            <person name="Ike M."/>
        </authorList>
    </citation>
    <scope>NUCLEOTIDE SEQUENCE [LARGE SCALE GENOMIC DNA]</scope>
    <source>
        <strain evidence="2 3">SF-1</strain>
    </source>
</reference>
<dbReference type="GO" id="GO:0007165">
    <property type="term" value="P:signal transduction"/>
    <property type="evidence" value="ECO:0007669"/>
    <property type="project" value="InterPro"/>
</dbReference>
<feature type="domain" description="Rho-GAP" evidence="1">
    <location>
        <begin position="1"/>
        <end position="39"/>
    </location>
</feature>
<dbReference type="PROSITE" id="PS50238">
    <property type="entry name" value="RHOGAP"/>
    <property type="match status" value="1"/>
</dbReference>
<evidence type="ECO:0000313" key="3">
    <source>
        <dbReference type="Proteomes" id="UP000031014"/>
    </source>
</evidence>
<dbReference type="InterPro" id="IPR000198">
    <property type="entry name" value="RhoGAP_dom"/>
</dbReference>
<dbReference type="Proteomes" id="UP000031014">
    <property type="component" value="Unassembled WGS sequence"/>
</dbReference>
<dbReference type="AlphaFoldDB" id="A0A0A8X2D4"/>
<sequence>MKYLLQKITRIIGDLHYFSTLQKFILRNFASVYNPNYLG</sequence>
<comment type="caution">
    <text evidence="2">The sequence shown here is derived from an EMBL/GenBank/DDBJ whole genome shotgun (WGS) entry which is preliminary data.</text>
</comment>
<dbReference type="EMBL" id="BASE01000009">
    <property type="protein sequence ID" value="GAM12286.1"/>
    <property type="molecule type" value="Genomic_DNA"/>
</dbReference>
<name>A0A0A8X2D4_MESS1</name>
<gene>
    <name evidence="2" type="ORF">SAMD00020551_0418</name>
</gene>
<protein>
    <recommendedName>
        <fullName evidence="1">Rho-GAP domain-containing protein</fullName>
    </recommendedName>
</protein>
<evidence type="ECO:0000313" key="2">
    <source>
        <dbReference type="EMBL" id="GAM12286.1"/>
    </source>
</evidence>